<comment type="caution">
    <text evidence="1">The sequence shown here is derived from an EMBL/GenBank/DDBJ whole genome shotgun (WGS) entry which is preliminary data.</text>
</comment>
<keyword evidence="2" id="KW-1185">Reference proteome</keyword>
<organism evidence="1 2">
    <name type="scientific">Paenibacillus popilliae</name>
    <name type="common">Bacillus popilliae</name>
    <dbReference type="NCBI Taxonomy" id="78057"/>
    <lineage>
        <taxon>Bacteria</taxon>
        <taxon>Bacillati</taxon>
        <taxon>Bacillota</taxon>
        <taxon>Bacilli</taxon>
        <taxon>Bacillales</taxon>
        <taxon>Paenibacillaceae</taxon>
        <taxon>Paenibacillus</taxon>
    </lineage>
</organism>
<evidence type="ECO:0000313" key="1">
    <source>
        <dbReference type="EMBL" id="TQR43836.1"/>
    </source>
</evidence>
<gene>
    <name evidence="1" type="ORF">C7Y44_17055</name>
</gene>
<sequence length="98" mass="10980">MSSWYHPCSAAVHRSLFGNRPVLLQRLAAYSSRIRVTVELPSLLTQTSVPRNQRIGGAQFAFSRESRRGYSAMSAIDSHHPSTLFRLLHSVLVLVINC</sequence>
<name>A0ABY3AMQ4_PAEPP</name>
<accession>A0ABY3AMQ4</accession>
<dbReference type="EMBL" id="SADY01000005">
    <property type="protein sequence ID" value="TQR43836.1"/>
    <property type="molecule type" value="Genomic_DNA"/>
</dbReference>
<protein>
    <submittedName>
        <fullName evidence="1">Uncharacterized protein</fullName>
    </submittedName>
</protein>
<dbReference type="Proteomes" id="UP000316208">
    <property type="component" value="Unassembled WGS sequence"/>
</dbReference>
<proteinExistence type="predicted"/>
<reference evidence="1 2" key="1">
    <citation type="submission" date="2018-03" db="EMBL/GenBank/DDBJ databases">
        <title>Aerobic endospore-forming bacteria genome sequencing and assembly.</title>
        <authorList>
            <person name="Cavalcante D.A."/>
            <person name="Driks A."/>
            <person name="Putonti C."/>
            <person name="De-Souza M.T."/>
        </authorList>
    </citation>
    <scope>NUCLEOTIDE SEQUENCE [LARGE SCALE GENOMIC DNA]</scope>
    <source>
        <strain evidence="1 2">SDF0028</strain>
    </source>
</reference>
<evidence type="ECO:0000313" key="2">
    <source>
        <dbReference type="Proteomes" id="UP000316208"/>
    </source>
</evidence>